<dbReference type="EMBL" id="QFQP01000029">
    <property type="protein sequence ID" value="PZR07708.1"/>
    <property type="molecule type" value="Genomic_DNA"/>
</dbReference>
<sequence length="170" mass="18067">MALVATAAFAHPTGFHKKLTVTVTKTKLSALVVMDVDSGERCLLLREAVDSNRDGVLSGEEVAKLKERLVKMVTSPLRLGISGAPLSVGPKESKLSLRDDRRANDSPLSVAVMFELPLSPTPGEGTQLEVTDTSPDQSSIVLQVFQSGEALEKEVASGVMTRVRLGALTP</sequence>
<evidence type="ECO:0000313" key="2">
    <source>
        <dbReference type="Proteomes" id="UP000249061"/>
    </source>
</evidence>
<comment type="caution">
    <text evidence="1">The sequence shown here is derived from an EMBL/GenBank/DDBJ whole genome shotgun (WGS) entry which is preliminary data.</text>
</comment>
<name>A0A2W5UFI9_9BACT</name>
<evidence type="ECO:0000313" key="1">
    <source>
        <dbReference type="EMBL" id="PZR07708.1"/>
    </source>
</evidence>
<organism evidence="1 2">
    <name type="scientific">Archangium gephyra</name>
    <dbReference type="NCBI Taxonomy" id="48"/>
    <lineage>
        <taxon>Bacteria</taxon>
        <taxon>Pseudomonadati</taxon>
        <taxon>Myxococcota</taxon>
        <taxon>Myxococcia</taxon>
        <taxon>Myxococcales</taxon>
        <taxon>Cystobacterineae</taxon>
        <taxon>Archangiaceae</taxon>
        <taxon>Archangium</taxon>
    </lineage>
</organism>
<gene>
    <name evidence="1" type="ORF">DI536_26740</name>
</gene>
<accession>A0A2W5UFI9</accession>
<proteinExistence type="predicted"/>
<dbReference type="PROSITE" id="PS00018">
    <property type="entry name" value="EF_HAND_1"/>
    <property type="match status" value="1"/>
</dbReference>
<protein>
    <recommendedName>
        <fullName evidence="3">EF-hand domain-containing protein</fullName>
    </recommendedName>
</protein>
<evidence type="ECO:0008006" key="3">
    <source>
        <dbReference type="Google" id="ProtNLM"/>
    </source>
</evidence>
<dbReference type="Proteomes" id="UP000249061">
    <property type="component" value="Unassembled WGS sequence"/>
</dbReference>
<reference evidence="1 2" key="1">
    <citation type="submission" date="2017-08" db="EMBL/GenBank/DDBJ databases">
        <title>Infants hospitalized years apart are colonized by the same room-sourced microbial strains.</title>
        <authorList>
            <person name="Brooks B."/>
            <person name="Olm M.R."/>
            <person name="Firek B.A."/>
            <person name="Baker R."/>
            <person name="Thomas B.C."/>
            <person name="Morowitz M.J."/>
            <person name="Banfield J.F."/>
        </authorList>
    </citation>
    <scope>NUCLEOTIDE SEQUENCE [LARGE SCALE GENOMIC DNA]</scope>
    <source>
        <strain evidence="1">S2_003_000_R2_14</strain>
    </source>
</reference>
<dbReference type="InterPro" id="IPR018247">
    <property type="entry name" value="EF_Hand_1_Ca_BS"/>
</dbReference>
<dbReference type="AlphaFoldDB" id="A0A2W5UFI9"/>